<sequence>MKMKVTLLFGLLGLFSAVKGEMQQIRKYNYGKDLCEFDMNSVLKRIPSLTDLSTGDIVQTHLSNEEFEISSNGKQIKSISLDEIITPLETTPSTDQCFTITYGSNGDIETLCSDSIGARNYIMKKITMSILCLHLGKMRTEISGISPLEQQASMELQGNIPEEGTITVRLEGIDEIPNIEVVTNDVKK</sequence>
<accession>A0A7S7RH01</accession>
<dbReference type="EMBL" id="CP044421">
    <property type="protein sequence ID" value="QOY42837.1"/>
    <property type="molecule type" value="Genomic_DNA"/>
</dbReference>
<name>A0A7S7RH01_CRYPV</name>
<feature type="chain" id="PRO_5031571638" evidence="1">
    <location>
        <begin position="21"/>
        <end position="188"/>
    </location>
</feature>
<dbReference type="AlphaFoldDB" id="A0A7S7RH01"/>
<evidence type="ECO:0000256" key="1">
    <source>
        <dbReference type="SAM" id="SignalP"/>
    </source>
</evidence>
<proteinExistence type="predicted"/>
<keyword evidence="1" id="KW-0732">Signal</keyword>
<protein>
    <submittedName>
        <fullName evidence="2">Uncharacterized protein</fullName>
    </submittedName>
</protein>
<dbReference type="Proteomes" id="UP000593906">
    <property type="component" value="Chromosome 2"/>
</dbReference>
<gene>
    <name evidence="2" type="ORF">CPATCC_000518</name>
</gene>
<reference evidence="2 3" key="1">
    <citation type="submission" date="2019-09" db="EMBL/GenBank/DDBJ databases">
        <title>Consistent, comparative and evidence-based genome assembly and annotation for Cryptosporidium parvum, C. hominis and C. tyzzeri.</title>
        <authorList>
            <person name="Baptista R.P."/>
            <person name="Li Y."/>
            <person name="Sateriale A."/>
            <person name="Ansell B."/>
            <person name="Jex A."/>
            <person name="Sanders M."/>
            <person name="Brooks K."/>
            <person name="Tracey A."/>
            <person name="Berriman M."/>
            <person name="Striepen B."/>
            <person name="Cotton J.A."/>
            <person name="Kissinger J.C."/>
        </authorList>
    </citation>
    <scope>NUCLEOTIDE SEQUENCE [LARGE SCALE GENOMIC DNA]</scope>
    <source>
        <strain evidence="2 3">IOWA-ATCC</strain>
    </source>
</reference>
<dbReference type="VEuPathDB" id="CryptoDB:CPATCC_0026880"/>
<feature type="signal peptide" evidence="1">
    <location>
        <begin position="1"/>
        <end position="20"/>
    </location>
</feature>
<evidence type="ECO:0000313" key="3">
    <source>
        <dbReference type="Proteomes" id="UP000593906"/>
    </source>
</evidence>
<evidence type="ECO:0000313" key="2">
    <source>
        <dbReference type="EMBL" id="QOY42837.1"/>
    </source>
</evidence>
<organism evidence="2 3">
    <name type="scientific">Cryptosporidium parvum</name>
    <dbReference type="NCBI Taxonomy" id="5807"/>
    <lineage>
        <taxon>Eukaryota</taxon>
        <taxon>Sar</taxon>
        <taxon>Alveolata</taxon>
        <taxon>Apicomplexa</taxon>
        <taxon>Conoidasida</taxon>
        <taxon>Coccidia</taxon>
        <taxon>Eucoccidiorida</taxon>
        <taxon>Eimeriorina</taxon>
        <taxon>Cryptosporidiidae</taxon>
        <taxon>Cryptosporidium</taxon>
    </lineage>
</organism>